<evidence type="ECO:0000313" key="5">
    <source>
        <dbReference type="EMBL" id="OEV13017.1"/>
    </source>
</evidence>
<keyword evidence="1" id="KW-0235">DNA replication</keyword>
<dbReference type="GO" id="GO:0006260">
    <property type="term" value="P:DNA replication"/>
    <property type="evidence" value="ECO:0007669"/>
    <property type="project" value="UniProtKB-KW"/>
</dbReference>
<comment type="caution">
    <text evidence="5">The sequence shown here is derived from an EMBL/GenBank/DDBJ whole genome shotgun (WGS) entry which is preliminary data.</text>
</comment>
<reference evidence="5 6" key="1">
    <citation type="journal article" date="2016" name="Front. Microbiol.">
        <title>Comparative Genomics Analysis of Streptomyces Species Reveals Their Adaptation to the Marine Environment and Their Diversity at the Genomic Level.</title>
        <authorList>
            <person name="Tian X."/>
            <person name="Zhang Z."/>
            <person name="Yang T."/>
            <person name="Chen M."/>
            <person name="Li J."/>
            <person name="Chen F."/>
            <person name="Yang J."/>
            <person name="Li W."/>
            <person name="Zhang B."/>
            <person name="Zhang Z."/>
            <person name="Wu J."/>
            <person name="Zhang C."/>
            <person name="Long L."/>
            <person name="Xiao J."/>
        </authorList>
    </citation>
    <scope>NUCLEOTIDE SEQUENCE [LARGE SCALE GENOMIC DNA]</scope>
    <source>
        <strain evidence="5 6">SCSIO 10429</strain>
    </source>
</reference>
<dbReference type="GO" id="GO:0005829">
    <property type="term" value="C:cytosol"/>
    <property type="evidence" value="ECO:0007669"/>
    <property type="project" value="TreeGrafter"/>
</dbReference>
<keyword evidence="6" id="KW-1185">Reference proteome</keyword>
<feature type="compositionally biased region" description="Basic and acidic residues" evidence="3">
    <location>
        <begin position="316"/>
        <end position="328"/>
    </location>
</feature>
<dbReference type="EMBL" id="LJGW01000107">
    <property type="protein sequence ID" value="OEV13017.1"/>
    <property type="molecule type" value="Genomic_DNA"/>
</dbReference>
<evidence type="ECO:0000256" key="2">
    <source>
        <dbReference type="ARBA" id="ARBA00023125"/>
    </source>
</evidence>
<dbReference type="GO" id="GO:0005524">
    <property type="term" value="F:ATP binding"/>
    <property type="evidence" value="ECO:0007669"/>
    <property type="project" value="InterPro"/>
</dbReference>
<dbReference type="PANTHER" id="PTHR30153:SF2">
    <property type="entry name" value="REPLICATIVE DNA HELICASE"/>
    <property type="match status" value="1"/>
</dbReference>
<dbReference type="GO" id="GO:0003677">
    <property type="term" value="F:DNA binding"/>
    <property type="evidence" value="ECO:0007669"/>
    <property type="project" value="UniProtKB-KW"/>
</dbReference>
<sequence length="351" mass="38320">MGRLTGKTEEALFGAMLLRPVALPHMRWVPPGAFSRPDHAALWRTLHAIDFSDVTTSDVPTVVGAAVDQIEEAGLRACLRPVRLMEFVSACPNPRNAALYGGMVLDAAAHRTVEEAGMQLRQKAQSAEVDQADLALADAEHAQQRLRHLSTAWEQAPETVRNLLDTPAQTPEVAERRTRARTDVQAEADTVASLLDRPEQIRDLRQLRPEDFSDSQLASAYGAMYALDQRQAPIDTLTVAWEAQRRGDGIREDLLQTLERTSVPSAAWSGDQVLAIAALDRMDAAGHQLRNLSRIPALAPSGLIEHSETALQPVAADRDRLHATREADPAAPDPEPAPHAPDPADEMEIDV</sequence>
<accession>A0A1E7L9X9</accession>
<gene>
    <name evidence="5" type="ORF">AN218_05790</name>
</gene>
<dbReference type="Gene3D" id="1.10.860.10">
    <property type="entry name" value="DNAb Helicase, Chain A"/>
    <property type="match status" value="2"/>
</dbReference>
<name>A0A1E7L9X9_9ACTN</name>
<feature type="region of interest" description="Disordered" evidence="3">
    <location>
        <begin position="312"/>
        <end position="351"/>
    </location>
</feature>
<dbReference type="RefSeq" id="WP_070015526.1">
    <property type="nucleotide sequence ID" value="NZ_LJGW01000107.1"/>
</dbReference>
<dbReference type="PANTHER" id="PTHR30153">
    <property type="entry name" value="REPLICATIVE DNA HELICASE DNAB"/>
    <property type="match status" value="1"/>
</dbReference>
<evidence type="ECO:0000256" key="1">
    <source>
        <dbReference type="ARBA" id="ARBA00022705"/>
    </source>
</evidence>
<dbReference type="InterPro" id="IPR007693">
    <property type="entry name" value="DNA_helicase_DnaB-like_N"/>
</dbReference>
<evidence type="ECO:0000256" key="3">
    <source>
        <dbReference type="SAM" id="MobiDB-lite"/>
    </source>
</evidence>
<evidence type="ECO:0000259" key="4">
    <source>
        <dbReference type="Pfam" id="PF00772"/>
    </source>
</evidence>
<dbReference type="InterPro" id="IPR036185">
    <property type="entry name" value="DNA_heli_DnaB-like_N_sf"/>
</dbReference>
<dbReference type="SUPFAM" id="SSF48024">
    <property type="entry name" value="N-terminal domain of DnaB helicase"/>
    <property type="match status" value="2"/>
</dbReference>
<dbReference type="Pfam" id="PF00772">
    <property type="entry name" value="DnaB"/>
    <property type="match status" value="1"/>
</dbReference>
<dbReference type="Proteomes" id="UP000176005">
    <property type="component" value="Unassembled WGS sequence"/>
</dbReference>
<dbReference type="GO" id="GO:0003678">
    <property type="term" value="F:DNA helicase activity"/>
    <property type="evidence" value="ECO:0007669"/>
    <property type="project" value="InterPro"/>
</dbReference>
<protein>
    <recommendedName>
        <fullName evidence="4">DNA helicase DnaB-like N-terminal domain-containing protein</fullName>
    </recommendedName>
</protein>
<feature type="domain" description="DNA helicase DnaB-like N-terminal" evidence="4">
    <location>
        <begin position="183"/>
        <end position="258"/>
    </location>
</feature>
<dbReference type="AlphaFoldDB" id="A0A1E7L9X9"/>
<evidence type="ECO:0000313" key="6">
    <source>
        <dbReference type="Proteomes" id="UP000176005"/>
    </source>
</evidence>
<dbReference type="InterPro" id="IPR016136">
    <property type="entry name" value="DNA_helicase_N/primase_C"/>
</dbReference>
<proteinExistence type="predicted"/>
<keyword evidence="2" id="KW-0238">DNA-binding</keyword>
<organism evidence="5 6">
    <name type="scientific">Streptomyces nanshensis</name>
    <dbReference type="NCBI Taxonomy" id="518642"/>
    <lineage>
        <taxon>Bacteria</taxon>
        <taxon>Bacillati</taxon>
        <taxon>Actinomycetota</taxon>
        <taxon>Actinomycetes</taxon>
        <taxon>Kitasatosporales</taxon>
        <taxon>Streptomycetaceae</taxon>
        <taxon>Streptomyces</taxon>
    </lineage>
</organism>
<feature type="compositionally biased region" description="Pro residues" evidence="3">
    <location>
        <begin position="331"/>
        <end position="341"/>
    </location>
</feature>